<dbReference type="EMBL" id="LS483250">
    <property type="protein sequence ID" value="SQD79573.1"/>
    <property type="molecule type" value="Genomic_DNA"/>
</dbReference>
<dbReference type="InterPro" id="IPR004027">
    <property type="entry name" value="SEC_C_motif"/>
</dbReference>
<evidence type="ECO:0008006" key="3">
    <source>
        <dbReference type="Google" id="ProtNLM"/>
    </source>
</evidence>
<dbReference type="OrthoDB" id="9816539at2"/>
<protein>
    <recommendedName>
        <fullName evidence="3">SecC motif-containing protein</fullName>
    </recommendedName>
</protein>
<gene>
    <name evidence="1" type="ORF">MORIYA_3117</name>
</gene>
<dbReference type="KEGG" id="mya:MORIYA_3117"/>
<dbReference type="Gene3D" id="3.10.450.50">
    <property type="match status" value="1"/>
</dbReference>
<dbReference type="AlphaFoldDB" id="A0A330LS75"/>
<accession>A0A330LS75</accession>
<reference evidence="2" key="1">
    <citation type="submission" date="2018-05" db="EMBL/GenBank/DDBJ databases">
        <authorList>
            <person name="Cea G.-C."/>
            <person name="William W."/>
        </authorList>
    </citation>
    <scope>NUCLEOTIDE SEQUENCE [LARGE SCALE GENOMIC DNA]</scope>
    <source>
        <strain evidence="2">DB21MT 5</strain>
    </source>
</reference>
<evidence type="ECO:0000313" key="2">
    <source>
        <dbReference type="Proteomes" id="UP000250163"/>
    </source>
</evidence>
<organism evidence="1 2">
    <name type="scientific">Moritella yayanosii</name>
    <dbReference type="NCBI Taxonomy" id="69539"/>
    <lineage>
        <taxon>Bacteria</taxon>
        <taxon>Pseudomonadati</taxon>
        <taxon>Pseudomonadota</taxon>
        <taxon>Gammaproteobacteria</taxon>
        <taxon>Alteromonadales</taxon>
        <taxon>Moritellaceae</taxon>
        <taxon>Moritella</taxon>
    </lineage>
</organism>
<proteinExistence type="predicted"/>
<dbReference type="Proteomes" id="UP000250163">
    <property type="component" value="Chromosome MORIYA"/>
</dbReference>
<sequence>MKVGRNDQCPCGSGKKYKRCCMDAAAKQHTEILDDISQTMAMNPNLSIDDLNLVIQRKTAERNNRPNEDFCGLTPTQMANWLYAPFSELKDVNITTPEDLATSPVMQYLALLLEDAMQQAGSIKATAKGNLPTKLVKQASALLPEFAVAKYQTLPSISEYTGSNEDKFNALHYTRVLAELAGILYLKGGRFHVKKVAQKQYQQQGISAFFLPMLEAATSQYNWGYMDAWSSDIDVRTFWVFMLWRLQTHGSMETLSDEVCRAFPDLLKSLPREDHLSSQEQLATIIESRFVTRFLQFWGFVTLDPRMYVDGVKVPRDLQVQPLLKQSFAFNVRD</sequence>
<evidence type="ECO:0000313" key="1">
    <source>
        <dbReference type="EMBL" id="SQD79573.1"/>
    </source>
</evidence>
<dbReference type="SUPFAM" id="SSF103642">
    <property type="entry name" value="Sec-C motif"/>
    <property type="match status" value="1"/>
</dbReference>
<keyword evidence="2" id="KW-1185">Reference proteome</keyword>
<name>A0A330LS75_9GAMM</name>
<dbReference type="RefSeq" id="WP_112716326.1">
    <property type="nucleotide sequence ID" value="NZ_LS483250.1"/>
</dbReference>
<dbReference type="Pfam" id="PF02810">
    <property type="entry name" value="SEC-C"/>
    <property type="match status" value="1"/>
</dbReference>